<accession>A0A8B3DJ89</accession>
<proteinExistence type="predicted"/>
<dbReference type="Proteomes" id="UP000253437">
    <property type="component" value="Unassembled WGS sequence"/>
</dbReference>
<evidence type="ECO:0000313" key="2">
    <source>
        <dbReference type="Proteomes" id="UP000253437"/>
    </source>
</evidence>
<organism evidence="1 2">
    <name type="scientific">Vibrio harveyi</name>
    <name type="common">Beneckea harveyi</name>
    <dbReference type="NCBI Taxonomy" id="669"/>
    <lineage>
        <taxon>Bacteria</taxon>
        <taxon>Pseudomonadati</taxon>
        <taxon>Pseudomonadota</taxon>
        <taxon>Gammaproteobacteria</taxon>
        <taxon>Vibrionales</taxon>
        <taxon>Vibrionaceae</taxon>
        <taxon>Vibrio</taxon>
    </lineage>
</organism>
<sequence length="38" mass="4508">MALLWGDLSHYSERNSKRKPSHISIQSKKYKFPQFLSV</sequence>
<reference evidence="1 2" key="1">
    <citation type="submission" date="2018-08" db="EMBL/GenBank/DDBJ databases">
        <title>Vibrio harveyi strains pathogenic to white snook Centropomus viridis Lockington (1877) and potential probiotic bacteria.</title>
        <authorList>
            <person name="Soto-Rodriguez S."/>
            <person name="Gomez-Gil B."/>
            <person name="Lozano-Olvera R."/>
        </authorList>
    </citation>
    <scope>NUCLEOTIDE SEQUENCE [LARGE SCALE GENOMIC DNA]</scope>
    <source>
        <strain evidence="1 2">CAIM 1508</strain>
    </source>
</reference>
<gene>
    <name evidence="1" type="ORF">DS957_021940</name>
</gene>
<dbReference type="EMBL" id="QOUW02000121">
    <property type="protein sequence ID" value="RIW06332.1"/>
    <property type="molecule type" value="Genomic_DNA"/>
</dbReference>
<comment type="caution">
    <text evidence="1">The sequence shown here is derived from an EMBL/GenBank/DDBJ whole genome shotgun (WGS) entry which is preliminary data.</text>
</comment>
<protein>
    <submittedName>
        <fullName evidence="1">Uncharacterized protein</fullName>
    </submittedName>
</protein>
<dbReference type="AlphaFoldDB" id="A0A8B3DJ89"/>
<evidence type="ECO:0000313" key="1">
    <source>
        <dbReference type="EMBL" id="RIW06332.1"/>
    </source>
</evidence>
<name>A0A8B3DJ89_VIBHA</name>